<evidence type="ECO:0000313" key="2">
    <source>
        <dbReference type="Proteomes" id="UP000235145"/>
    </source>
</evidence>
<dbReference type="AlphaFoldDB" id="A0A9R1UU21"/>
<accession>A0A9R1UU21</accession>
<dbReference type="Proteomes" id="UP000235145">
    <property type="component" value="Unassembled WGS sequence"/>
</dbReference>
<name>A0A9R1UU21_LACSA</name>
<dbReference type="EMBL" id="NBSK02000008">
    <property type="protein sequence ID" value="KAJ0192836.1"/>
    <property type="molecule type" value="Genomic_DNA"/>
</dbReference>
<gene>
    <name evidence="1" type="ORF">LSAT_V11C800422270</name>
</gene>
<comment type="caution">
    <text evidence="1">The sequence shown here is derived from an EMBL/GenBank/DDBJ whole genome shotgun (WGS) entry which is preliminary data.</text>
</comment>
<evidence type="ECO:0000313" key="1">
    <source>
        <dbReference type="EMBL" id="KAJ0192836.1"/>
    </source>
</evidence>
<sequence>MGEHDGKERRRTPISALSHRYSLSHRHYPISLLLTGKERPTKPILTRNQQQPATHINTMLVVVRRRWLPIAVAGGDVRLNFPYRFVKCLASYIPIYFVQLFSDVGDLKRYLLKEGLDCFCCSNFANLRMHINCLKCFKELVNFNE</sequence>
<protein>
    <submittedName>
        <fullName evidence="1">Uncharacterized protein</fullName>
    </submittedName>
</protein>
<organism evidence="1 2">
    <name type="scientific">Lactuca sativa</name>
    <name type="common">Garden lettuce</name>
    <dbReference type="NCBI Taxonomy" id="4236"/>
    <lineage>
        <taxon>Eukaryota</taxon>
        <taxon>Viridiplantae</taxon>
        <taxon>Streptophyta</taxon>
        <taxon>Embryophyta</taxon>
        <taxon>Tracheophyta</taxon>
        <taxon>Spermatophyta</taxon>
        <taxon>Magnoliopsida</taxon>
        <taxon>eudicotyledons</taxon>
        <taxon>Gunneridae</taxon>
        <taxon>Pentapetalae</taxon>
        <taxon>asterids</taxon>
        <taxon>campanulids</taxon>
        <taxon>Asterales</taxon>
        <taxon>Asteraceae</taxon>
        <taxon>Cichorioideae</taxon>
        <taxon>Cichorieae</taxon>
        <taxon>Lactucinae</taxon>
        <taxon>Lactuca</taxon>
    </lineage>
</organism>
<keyword evidence="2" id="KW-1185">Reference proteome</keyword>
<reference evidence="1 2" key="1">
    <citation type="journal article" date="2017" name="Nat. Commun.">
        <title>Genome assembly with in vitro proximity ligation data and whole-genome triplication in lettuce.</title>
        <authorList>
            <person name="Reyes-Chin-Wo S."/>
            <person name="Wang Z."/>
            <person name="Yang X."/>
            <person name="Kozik A."/>
            <person name="Arikit S."/>
            <person name="Song C."/>
            <person name="Xia L."/>
            <person name="Froenicke L."/>
            <person name="Lavelle D.O."/>
            <person name="Truco M.J."/>
            <person name="Xia R."/>
            <person name="Zhu S."/>
            <person name="Xu C."/>
            <person name="Xu H."/>
            <person name="Xu X."/>
            <person name="Cox K."/>
            <person name="Korf I."/>
            <person name="Meyers B.C."/>
            <person name="Michelmore R.W."/>
        </authorList>
    </citation>
    <scope>NUCLEOTIDE SEQUENCE [LARGE SCALE GENOMIC DNA]</scope>
    <source>
        <strain evidence="2">cv. Salinas</strain>
        <tissue evidence="1">Seedlings</tissue>
    </source>
</reference>
<proteinExistence type="predicted"/>